<proteinExistence type="predicted"/>
<dbReference type="PANTHER" id="PTHR47572">
    <property type="entry name" value="LIPOPROTEIN-RELATED"/>
    <property type="match status" value="1"/>
</dbReference>
<sequence length="340" mass="36042" precursor="true">MSQTFQMTRRTAAATLLAGLAAAPAFAATPAYPVVGKVERLDPALDALVDADAAVEQVLDGFTWSEGPVWVGGKDGFLLVSDVPANKIIRWSPPRDGKGGGAVWLSPSGYAGPETGSLREAGSNGLILARGGLVIGDSGNRCVSFIDLKTRNKTVLAASFEGKRLNSPNDLVLARDGAIYFTDPPWGLKGDWTSPYRQTDYSGVYRLGTDNTLTLIDKTVEPNGIGLSPDGRTLYATDRKSGWVAWDLDAKGLPTARRQFVDGPATGIAGGDGLKVDRAGNLWASSKDGISIFSPKGQRLGVIRADDVISNCELAADGHLYMSSNHRVLRVKVKARKQAA</sequence>
<dbReference type="InterPro" id="IPR011042">
    <property type="entry name" value="6-blade_b-propeller_TolB-like"/>
</dbReference>
<evidence type="ECO:0000259" key="3">
    <source>
        <dbReference type="Pfam" id="PF08450"/>
    </source>
</evidence>
<dbReference type="STRING" id="366602.Caul_0625"/>
<keyword evidence="1 4" id="KW-0378">Hydrolase</keyword>
<feature type="domain" description="SMP-30/Gluconolactonase/LRE-like region" evidence="3">
    <location>
        <begin position="64"/>
        <end position="325"/>
    </location>
</feature>
<name>B0T7M0_CAUSK</name>
<evidence type="ECO:0000256" key="1">
    <source>
        <dbReference type="ARBA" id="ARBA00022801"/>
    </source>
</evidence>
<dbReference type="EC" id="3.1.1.17" evidence="4"/>
<evidence type="ECO:0000256" key="2">
    <source>
        <dbReference type="SAM" id="SignalP"/>
    </source>
</evidence>
<dbReference type="GO" id="GO:0004341">
    <property type="term" value="F:gluconolactonase activity"/>
    <property type="evidence" value="ECO:0007669"/>
    <property type="project" value="UniProtKB-EC"/>
</dbReference>
<dbReference type="KEGG" id="cak:Caul_0625"/>
<accession>B0T7M0</accession>
<reference evidence="4" key="1">
    <citation type="submission" date="2008-01" db="EMBL/GenBank/DDBJ databases">
        <title>Complete sequence of chromosome of Caulobacter sp. K31.</title>
        <authorList>
            <consortium name="US DOE Joint Genome Institute"/>
            <person name="Copeland A."/>
            <person name="Lucas S."/>
            <person name="Lapidus A."/>
            <person name="Barry K."/>
            <person name="Glavina del Rio T."/>
            <person name="Dalin E."/>
            <person name="Tice H."/>
            <person name="Pitluck S."/>
            <person name="Bruce D."/>
            <person name="Goodwin L."/>
            <person name="Thompson L.S."/>
            <person name="Brettin T."/>
            <person name="Detter J.C."/>
            <person name="Han C."/>
            <person name="Schmutz J."/>
            <person name="Larimer F."/>
            <person name="Land M."/>
            <person name="Hauser L."/>
            <person name="Kyrpides N."/>
            <person name="Kim E."/>
            <person name="Stephens C."/>
            <person name="Richardson P."/>
        </authorList>
    </citation>
    <scope>NUCLEOTIDE SEQUENCE [LARGE SCALE GENOMIC DNA]</scope>
    <source>
        <strain evidence="4">K31</strain>
    </source>
</reference>
<evidence type="ECO:0000313" key="4">
    <source>
        <dbReference type="EMBL" id="ABZ69758.1"/>
    </source>
</evidence>
<dbReference type="eggNOG" id="COG3386">
    <property type="taxonomic scope" value="Bacteria"/>
</dbReference>
<dbReference type="InterPro" id="IPR051262">
    <property type="entry name" value="SMP-30/CGR1_Lactonase"/>
</dbReference>
<dbReference type="InterPro" id="IPR013658">
    <property type="entry name" value="SGL"/>
</dbReference>
<dbReference type="Gene3D" id="2.120.10.30">
    <property type="entry name" value="TolB, C-terminal domain"/>
    <property type="match status" value="1"/>
</dbReference>
<feature type="signal peptide" evidence="2">
    <location>
        <begin position="1"/>
        <end position="27"/>
    </location>
</feature>
<dbReference type="PANTHER" id="PTHR47572:SF4">
    <property type="entry name" value="LACTONASE DRP35"/>
    <property type="match status" value="1"/>
</dbReference>
<protein>
    <submittedName>
        <fullName evidence="4">Gluconolactonase</fullName>
        <ecNumber evidence="4">3.1.1.17</ecNumber>
    </submittedName>
</protein>
<feature type="chain" id="PRO_5002753093" evidence="2">
    <location>
        <begin position="28"/>
        <end position="340"/>
    </location>
</feature>
<dbReference type="AlphaFoldDB" id="B0T7M0"/>
<dbReference type="HOGENOM" id="CLU_036110_0_0_5"/>
<dbReference type="SUPFAM" id="SSF63829">
    <property type="entry name" value="Calcium-dependent phosphotriesterase"/>
    <property type="match status" value="1"/>
</dbReference>
<dbReference type="EMBL" id="CP000927">
    <property type="protein sequence ID" value="ABZ69758.1"/>
    <property type="molecule type" value="Genomic_DNA"/>
</dbReference>
<keyword evidence="2" id="KW-0732">Signal</keyword>
<organism evidence="4">
    <name type="scientific">Caulobacter sp. (strain K31)</name>
    <dbReference type="NCBI Taxonomy" id="366602"/>
    <lineage>
        <taxon>Bacteria</taxon>
        <taxon>Pseudomonadati</taxon>
        <taxon>Pseudomonadota</taxon>
        <taxon>Alphaproteobacteria</taxon>
        <taxon>Caulobacterales</taxon>
        <taxon>Caulobacteraceae</taxon>
        <taxon>Caulobacter</taxon>
    </lineage>
</organism>
<dbReference type="Pfam" id="PF08450">
    <property type="entry name" value="SGL"/>
    <property type="match status" value="1"/>
</dbReference>
<gene>
    <name evidence="4" type="ordered locus">Caul_0625</name>
</gene>